<evidence type="ECO:0000313" key="4">
    <source>
        <dbReference type="EMBL" id="RLP78425.1"/>
    </source>
</evidence>
<comment type="caution">
    <text evidence="4">The sequence shown here is derived from an EMBL/GenBank/DDBJ whole genome shotgun (WGS) entry which is preliminary data.</text>
</comment>
<evidence type="ECO:0000259" key="3">
    <source>
        <dbReference type="Pfam" id="PF01979"/>
    </source>
</evidence>
<dbReference type="Proteomes" id="UP000269692">
    <property type="component" value="Unassembled WGS sequence"/>
</dbReference>
<dbReference type="AlphaFoldDB" id="A0A3L7AEK3"/>
<name>A0A3L7AEK3_9HYPH</name>
<evidence type="ECO:0000313" key="5">
    <source>
        <dbReference type="Proteomes" id="UP000269692"/>
    </source>
</evidence>
<dbReference type="Gene3D" id="3.20.20.140">
    <property type="entry name" value="Metal-dependent hydrolases"/>
    <property type="match status" value="1"/>
</dbReference>
<dbReference type="RefSeq" id="WP_121623478.1">
    <property type="nucleotide sequence ID" value="NZ_JACIIW010000001.1"/>
</dbReference>
<dbReference type="GO" id="GO:0016810">
    <property type="term" value="F:hydrolase activity, acting on carbon-nitrogen (but not peptide) bonds"/>
    <property type="evidence" value="ECO:0007669"/>
    <property type="project" value="InterPro"/>
</dbReference>
<dbReference type="EMBL" id="RCTF01000008">
    <property type="protein sequence ID" value="RLP78425.1"/>
    <property type="molecule type" value="Genomic_DNA"/>
</dbReference>
<evidence type="ECO:0000256" key="2">
    <source>
        <dbReference type="ARBA" id="ARBA00022801"/>
    </source>
</evidence>
<reference evidence="4 5" key="1">
    <citation type="submission" date="2018-10" db="EMBL/GenBank/DDBJ databases">
        <title>Xanthobacter tagetidis genome sequencing and assembly.</title>
        <authorList>
            <person name="Maclea K.S."/>
            <person name="Goen A.E."/>
            <person name="Fatima S.A."/>
        </authorList>
    </citation>
    <scope>NUCLEOTIDE SEQUENCE [LARGE SCALE GENOMIC DNA]</scope>
    <source>
        <strain evidence="4 5">ATCC 700314</strain>
    </source>
</reference>
<comment type="similarity">
    <text evidence="1">Belongs to the metallo-dependent hydrolases superfamily. ATZ/TRZ family.</text>
</comment>
<dbReference type="OrthoDB" id="9796020at2"/>
<organism evidence="4 5">
    <name type="scientific">Xanthobacter tagetidis</name>
    <dbReference type="NCBI Taxonomy" id="60216"/>
    <lineage>
        <taxon>Bacteria</taxon>
        <taxon>Pseudomonadati</taxon>
        <taxon>Pseudomonadota</taxon>
        <taxon>Alphaproteobacteria</taxon>
        <taxon>Hyphomicrobiales</taxon>
        <taxon>Xanthobacteraceae</taxon>
        <taxon>Xanthobacter</taxon>
    </lineage>
</organism>
<keyword evidence="5" id="KW-1185">Reference proteome</keyword>
<gene>
    <name evidence="4" type="ORF">D9R14_11500</name>
</gene>
<dbReference type="InterPro" id="IPR006680">
    <property type="entry name" value="Amidohydro-rel"/>
</dbReference>
<dbReference type="PANTHER" id="PTHR43794">
    <property type="entry name" value="AMINOHYDROLASE SSNA-RELATED"/>
    <property type="match status" value="1"/>
</dbReference>
<accession>A0A3L7AEK3</accession>
<keyword evidence="2 4" id="KW-0378">Hydrolase</keyword>
<dbReference type="SUPFAM" id="SSF51338">
    <property type="entry name" value="Composite domain of metallo-dependent hydrolases"/>
    <property type="match status" value="2"/>
</dbReference>
<dbReference type="InterPro" id="IPR032466">
    <property type="entry name" value="Metal_Hydrolase"/>
</dbReference>
<dbReference type="InterPro" id="IPR011059">
    <property type="entry name" value="Metal-dep_hydrolase_composite"/>
</dbReference>
<dbReference type="PANTHER" id="PTHR43794:SF11">
    <property type="entry name" value="AMIDOHYDROLASE-RELATED DOMAIN-CONTAINING PROTEIN"/>
    <property type="match status" value="1"/>
</dbReference>
<feature type="domain" description="Amidohydrolase-related" evidence="3">
    <location>
        <begin position="55"/>
        <end position="432"/>
    </location>
</feature>
<proteinExistence type="inferred from homology"/>
<evidence type="ECO:0000256" key="1">
    <source>
        <dbReference type="ARBA" id="ARBA00006745"/>
    </source>
</evidence>
<sequence length="499" mass="55149">MKTTIVNCHALLGETATPAPGPVDIEIDGRLIADIRPAGARAPEGEVIDGRRMLVAAGLINGHHHSHEGFYKGRKDNLPLELWMNYVRPLKPIEFSARDIYLRTMIGAIEAVRSGTTTISDDTNQSPRIRPEHVEQVFQAYEDIGIRANVGITLFDKPFFRAVPFVDEEFPKELLAELDGTPMYSGAELLDFVTGLARTRHPSTNRVSYIAAPSAPQRCTEDFLMAVRRMADDYDLPLMIHVQETRMQVVTGQLFYGSTMIEYLDRIGFMKPKTAFIHGIWLNPREIEIMARTGVTIQHNPPSNLKVGSGLAPIRALLKAGVNVSMGTDGCGSIEGTDMQNALYLSALLQKLRGDHTEWVGADEAFHAATMGGARALGREKELGAVEVGRIADLVGYKLDSIPFTPLNNPLQQLVYSASRAEVDLVMVDGAVIEKDGKLTRIDEAAILDEIAEAHARIAPLLTESEKDVERISPHYERIFRRCQCMEIAADTFPARLSH</sequence>
<dbReference type="Pfam" id="PF01979">
    <property type="entry name" value="Amidohydro_1"/>
    <property type="match status" value="1"/>
</dbReference>
<protein>
    <submittedName>
        <fullName evidence="4">Amidohydrolase</fullName>
    </submittedName>
</protein>
<dbReference type="SUPFAM" id="SSF51556">
    <property type="entry name" value="Metallo-dependent hydrolases"/>
    <property type="match status" value="1"/>
</dbReference>
<dbReference type="Gene3D" id="2.30.40.10">
    <property type="entry name" value="Urease, subunit C, domain 1"/>
    <property type="match status" value="1"/>
</dbReference>
<dbReference type="InterPro" id="IPR050287">
    <property type="entry name" value="MTA/SAH_deaminase"/>
</dbReference>